<dbReference type="Pfam" id="PF03795">
    <property type="entry name" value="YCII"/>
    <property type="match status" value="1"/>
</dbReference>
<dbReference type="SUPFAM" id="SSF54909">
    <property type="entry name" value="Dimeric alpha+beta barrel"/>
    <property type="match status" value="1"/>
</dbReference>
<organism evidence="3 4">
    <name type="scientific">Merismopedia glauca CCAP 1448/3</name>
    <dbReference type="NCBI Taxonomy" id="1296344"/>
    <lineage>
        <taxon>Bacteria</taxon>
        <taxon>Bacillati</taxon>
        <taxon>Cyanobacteriota</taxon>
        <taxon>Cyanophyceae</taxon>
        <taxon>Synechococcales</taxon>
        <taxon>Merismopediaceae</taxon>
        <taxon>Merismopedia</taxon>
    </lineage>
</organism>
<reference evidence="3 4" key="1">
    <citation type="submission" date="2018-02" db="EMBL/GenBank/DDBJ databases">
        <authorList>
            <person name="Cohen D.B."/>
            <person name="Kent A.D."/>
        </authorList>
    </citation>
    <scope>NUCLEOTIDE SEQUENCE [LARGE SCALE GENOMIC DNA]</scope>
    <source>
        <strain evidence="3 4">CCAP 1448/3</strain>
    </source>
</reference>
<gene>
    <name evidence="3" type="ORF">C7B64_08550</name>
</gene>
<feature type="domain" description="YCII-related" evidence="2">
    <location>
        <begin position="1"/>
        <end position="87"/>
    </location>
</feature>
<dbReference type="Proteomes" id="UP000238762">
    <property type="component" value="Unassembled WGS sequence"/>
</dbReference>
<evidence type="ECO:0000313" key="3">
    <source>
        <dbReference type="EMBL" id="PSB03450.1"/>
    </source>
</evidence>
<reference evidence="3 4" key="2">
    <citation type="submission" date="2018-03" db="EMBL/GenBank/DDBJ databases">
        <title>The ancient ancestry and fast evolution of plastids.</title>
        <authorList>
            <person name="Moore K.R."/>
            <person name="Magnabosco C."/>
            <person name="Momper L."/>
            <person name="Gold D.A."/>
            <person name="Bosak T."/>
            <person name="Fournier G.P."/>
        </authorList>
    </citation>
    <scope>NUCLEOTIDE SEQUENCE [LARGE SCALE GENOMIC DNA]</scope>
    <source>
        <strain evidence="3 4">CCAP 1448/3</strain>
    </source>
</reference>
<dbReference type="Gene3D" id="3.30.70.1060">
    <property type="entry name" value="Dimeric alpha+beta barrel"/>
    <property type="match status" value="1"/>
</dbReference>
<protein>
    <recommendedName>
        <fullName evidence="2">YCII-related domain-containing protein</fullName>
    </recommendedName>
</protein>
<evidence type="ECO:0000259" key="2">
    <source>
        <dbReference type="Pfam" id="PF03795"/>
    </source>
</evidence>
<name>A0A2T1C5A1_9CYAN</name>
<sequence>MRFALQCLLAENTDEKRVALRSKHLQYIEANKERIFCGGPTINLDGQPEMMLIILDVANLSGAQDFIEAEPYNQAGVFAQVVISEWRQILPESEPGALLREINSN</sequence>
<dbReference type="RefSeq" id="WP_106288223.1">
    <property type="nucleotide sequence ID" value="NZ_CAWNTC010000002.1"/>
</dbReference>
<dbReference type="InterPro" id="IPR011008">
    <property type="entry name" value="Dimeric_a/b-barrel"/>
</dbReference>
<dbReference type="EMBL" id="PVWJ01000032">
    <property type="protein sequence ID" value="PSB03450.1"/>
    <property type="molecule type" value="Genomic_DNA"/>
</dbReference>
<dbReference type="PANTHER" id="PTHR33606:SF3">
    <property type="entry name" value="PROTEIN YCII"/>
    <property type="match status" value="1"/>
</dbReference>
<keyword evidence="4" id="KW-1185">Reference proteome</keyword>
<dbReference type="OrthoDB" id="9797014at2"/>
<comment type="caution">
    <text evidence="3">The sequence shown here is derived from an EMBL/GenBank/DDBJ whole genome shotgun (WGS) entry which is preliminary data.</text>
</comment>
<dbReference type="InterPro" id="IPR005545">
    <property type="entry name" value="YCII"/>
</dbReference>
<evidence type="ECO:0000256" key="1">
    <source>
        <dbReference type="ARBA" id="ARBA00007689"/>
    </source>
</evidence>
<proteinExistence type="inferred from homology"/>
<dbReference type="InterPro" id="IPR051807">
    <property type="entry name" value="Sec-metab_biosynth-assoc"/>
</dbReference>
<comment type="similarity">
    <text evidence="1">Belongs to the YciI family.</text>
</comment>
<evidence type="ECO:0000313" key="4">
    <source>
        <dbReference type="Proteomes" id="UP000238762"/>
    </source>
</evidence>
<dbReference type="PANTHER" id="PTHR33606">
    <property type="entry name" value="PROTEIN YCII"/>
    <property type="match status" value="1"/>
</dbReference>
<dbReference type="AlphaFoldDB" id="A0A2T1C5A1"/>
<accession>A0A2T1C5A1</accession>